<protein>
    <recommendedName>
        <fullName evidence="3">Leucine Rich Repeat family protein</fullName>
    </recommendedName>
</protein>
<accession>A0A1J4JZK8</accession>
<name>A0A1J4JZK8_9EUKA</name>
<dbReference type="GeneID" id="94841877"/>
<proteinExistence type="predicted"/>
<evidence type="ECO:0000313" key="1">
    <source>
        <dbReference type="EMBL" id="OHT02693.1"/>
    </source>
</evidence>
<dbReference type="Proteomes" id="UP000179807">
    <property type="component" value="Unassembled WGS sequence"/>
</dbReference>
<reference evidence="1" key="1">
    <citation type="submission" date="2016-10" db="EMBL/GenBank/DDBJ databases">
        <authorList>
            <person name="Benchimol M."/>
            <person name="Almeida L.G."/>
            <person name="Vasconcelos A.T."/>
            <person name="Perreira-Neves A."/>
            <person name="Rosa I.A."/>
            <person name="Tasca T."/>
            <person name="Bogo M.R."/>
            <person name="de Souza W."/>
        </authorList>
    </citation>
    <scope>NUCLEOTIDE SEQUENCE [LARGE SCALE GENOMIC DNA]</scope>
    <source>
        <strain evidence="1">K</strain>
    </source>
</reference>
<dbReference type="GO" id="GO:0005886">
    <property type="term" value="C:plasma membrane"/>
    <property type="evidence" value="ECO:0007669"/>
    <property type="project" value="TreeGrafter"/>
</dbReference>
<dbReference type="EMBL" id="MLAK01000857">
    <property type="protein sequence ID" value="OHT02693.1"/>
    <property type="molecule type" value="Genomic_DNA"/>
</dbReference>
<dbReference type="GO" id="GO:0030027">
    <property type="term" value="C:lamellipodium"/>
    <property type="evidence" value="ECO:0007669"/>
    <property type="project" value="TreeGrafter"/>
</dbReference>
<dbReference type="InterPro" id="IPR051279">
    <property type="entry name" value="PP1-Reg/Actin-Interact_Protein"/>
</dbReference>
<dbReference type="RefSeq" id="XP_068355829.1">
    <property type="nucleotide sequence ID" value="XM_068507173.1"/>
</dbReference>
<dbReference type="VEuPathDB" id="TrichDB:TRFO_30134"/>
<evidence type="ECO:0000313" key="2">
    <source>
        <dbReference type="Proteomes" id="UP000179807"/>
    </source>
</evidence>
<keyword evidence="2" id="KW-1185">Reference proteome</keyword>
<dbReference type="InterPro" id="IPR032675">
    <property type="entry name" value="LRR_dom_sf"/>
</dbReference>
<dbReference type="GO" id="GO:0016477">
    <property type="term" value="P:cell migration"/>
    <property type="evidence" value="ECO:0007669"/>
    <property type="project" value="TreeGrafter"/>
</dbReference>
<dbReference type="PANTHER" id="PTHR24112:SF64">
    <property type="entry name" value="CHROMOSOME UNDETERMINED SCAFFOLD_46, WHOLE GENOME SHOTGUN SEQUENCE"/>
    <property type="match status" value="1"/>
</dbReference>
<evidence type="ECO:0008006" key="3">
    <source>
        <dbReference type="Google" id="ProtNLM"/>
    </source>
</evidence>
<gene>
    <name evidence="1" type="ORF">TRFO_30134</name>
</gene>
<organism evidence="1 2">
    <name type="scientific">Tritrichomonas foetus</name>
    <dbReference type="NCBI Taxonomy" id="1144522"/>
    <lineage>
        <taxon>Eukaryota</taxon>
        <taxon>Metamonada</taxon>
        <taxon>Parabasalia</taxon>
        <taxon>Tritrichomonadida</taxon>
        <taxon>Tritrichomonadidae</taxon>
        <taxon>Tritrichomonas</taxon>
    </lineage>
</organism>
<dbReference type="OrthoDB" id="6160824at2759"/>
<comment type="caution">
    <text evidence="1">The sequence shown here is derived from an EMBL/GenBank/DDBJ whole genome shotgun (WGS) entry which is preliminary data.</text>
</comment>
<dbReference type="PANTHER" id="PTHR24112">
    <property type="entry name" value="LEUCINE-RICH REPEAT, ISOFORM F-RELATED"/>
    <property type="match status" value="1"/>
</dbReference>
<dbReference type="SUPFAM" id="SSF52047">
    <property type="entry name" value="RNI-like"/>
    <property type="match status" value="1"/>
</dbReference>
<dbReference type="GO" id="GO:0034315">
    <property type="term" value="P:regulation of Arp2/3 complex-mediated actin nucleation"/>
    <property type="evidence" value="ECO:0007669"/>
    <property type="project" value="TreeGrafter"/>
</dbReference>
<dbReference type="Gene3D" id="3.80.10.10">
    <property type="entry name" value="Ribonuclease Inhibitor"/>
    <property type="match status" value="1"/>
</dbReference>
<dbReference type="AlphaFoldDB" id="A0A1J4JZK8"/>
<sequence>MIKNQNMIDFIFKNETITIKDPNIDSIAKTVYVVLSKIFLKHEMPILNIDQKLMTGSTRKSDMVLDRFIFKAYAANKTITNAIYNDFKNYCNKIISKHSIAQTLDLSRFKNVYQLTDIILDSIFALPNIKRIIIPNPPSSTNSYWPFISKFIATNRTVTTLEIYEPYNPSYFKDFVDSFTQNKMCKINRIGFYNGKFDANFVVQLAVILESHPFIQIALNKGLTQDGFHVLVPMLNSVLGFQSLHNVSMTGSNFLNMNAIVQSLKNVRVFNFSDCELDIAAVLSVFAQNPDSKAKEICLSGNICNSAVPDEINFPPNIIKLTLDCVKWSSNSIINLFKFFSRRTNMNMNNNVKLNNGQQLLSLDISKANMTPKQWNKFDAFLRTFDCNFLLSILFDQNPVGSGFLSCMNRISTLQNVSLNGCFSNGDPMIDSFSDAIAENQSIIKLSVKGIGVNVLAESCTTVLNGLCRNAHLRTVDLSGNSAGNEFCPELLKTLMDNYTITEVFIDGNNVNDPDAYKSMLTELIRVKRCVHINIPTKDLEEMNKDKQELIKMFSLLNQQAKSEESETSMSDVTEMRTSDRVSFVESDNHESMSKVFDERVAEEYVSDLHWESMLDVVPELNMDEMTVGLLQQFTFESLINEIRAHDNV</sequence>